<dbReference type="Proteomes" id="UP000054485">
    <property type="component" value="Unassembled WGS sequence"/>
</dbReference>
<proteinExistence type="predicted"/>
<dbReference type="InParanoid" id="A0A0D0A218"/>
<sequence length="101" mass="11340">MNIASPPECASVPLQRVAMSRSLERDPNLTLSVSTPLLIITPCTFFLGCPSRVVSILKPFRYETCYRLHAFNCFLIPTWKILVLEVPQAYSESKLARSPPT</sequence>
<reference evidence="2" key="2">
    <citation type="submission" date="2015-01" db="EMBL/GenBank/DDBJ databases">
        <title>Evolutionary Origins and Diversification of the Mycorrhizal Mutualists.</title>
        <authorList>
            <consortium name="DOE Joint Genome Institute"/>
            <consortium name="Mycorrhizal Genomics Consortium"/>
            <person name="Kohler A."/>
            <person name="Kuo A."/>
            <person name="Nagy L.G."/>
            <person name="Floudas D."/>
            <person name="Copeland A."/>
            <person name="Barry K.W."/>
            <person name="Cichocki N."/>
            <person name="Veneault-Fourrey C."/>
            <person name="LaButti K."/>
            <person name="Lindquist E.A."/>
            <person name="Lipzen A."/>
            <person name="Lundell T."/>
            <person name="Morin E."/>
            <person name="Murat C."/>
            <person name="Riley R."/>
            <person name="Ohm R."/>
            <person name="Sun H."/>
            <person name="Tunlid A."/>
            <person name="Henrissat B."/>
            <person name="Grigoriev I.V."/>
            <person name="Hibbett D.S."/>
            <person name="Martin F."/>
        </authorList>
    </citation>
    <scope>NUCLEOTIDE SEQUENCE [LARGE SCALE GENOMIC DNA]</scope>
    <source>
        <strain evidence="2">UH-Slu-Lm8-n1</strain>
    </source>
</reference>
<evidence type="ECO:0000313" key="1">
    <source>
        <dbReference type="EMBL" id="KIK43975.1"/>
    </source>
</evidence>
<reference evidence="1 2" key="1">
    <citation type="submission" date="2014-04" db="EMBL/GenBank/DDBJ databases">
        <authorList>
            <consortium name="DOE Joint Genome Institute"/>
            <person name="Kuo A."/>
            <person name="Ruytinx J."/>
            <person name="Rineau F."/>
            <person name="Colpaert J."/>
            <person name="Kohler A."/>
            <person name="Nagy L.G."/>
            <person name="Floudas D."/>
            <person name="Copeland A."/>
            <person name="Barry K.W."/>
            <person name="Cichocki N."/>
            <person name="Veneault-Fourrey C."/>
            <person name="LaButti K."/>
            <person name="Lindquist E.A."/>
            <person name="Lipzen A."/>
            <person name="Lundell T."/>
            <person name="Morin E."/>
            <person name="Murat C."/>
            <person name="Sun H."/>
            <person name="Tunlid A."/>
            <person name="Henrissat B."/>
            <person name="Grigoriev I.V."/>
            <person name="Hibbett D.S."/>
            <person name="Martin F."/>
            <person name="Nordberg H.P."/>
            <person name="Cantor M.N."/>
            <person name="Hua S.X."/>
        </authorList>
    </citation>
    <scope>NUCLEOTIDE SEQUENCE [LARGE SCALE GENOMIC DNA]</scope>
    <source>
        <strain evidence="1 2">UH-Slu-Lm8-n1</strain>
    </source>
</reference>
<dbReference type="AlphaFoldDB" id="A0A0D0A218"/>
<protein>
    <submittedName>
        <fullName evidence="1">Uncharacterized protein</fullName>
    </submittedName>
</protein>
<name>A0A0D0A218_9AGAM</name>
<organism evidence="1 2">
    <name type="scientific">Suillus luteus UH-Slu-Lm8-n1</name>
    <dbReference type="NCBI Taxonomy" id="930992"/>
    <lineage>
        <taxon>Eukaryota</taxon>
        <taxon>Fungi</taxon>
        <taxon>Dikarya</taxon>
        <taxon>Basidiomycota</taxon>
        <taxon>Agaricomycotina</taxon>
        <taxon>Agaricomycetes</taxon>
        <taxon>Agaricomycetidae</taxon>
        <taxon>Boletales</taxon>
        <taxon>Suillineae</taxon>
        <taxon>Suillaceae</taxon>
        <taxon>Suillus</taxon>
    </lineage>
</organism>
<keyword evidence="2" id="KW-1185">Reference proteome</keyword>
<dbReference type="EMBL" id="KN835200">
    <property type="protein sequence ID" value="KIK43975.1"/>
    <property type="molecule type" value="Genomic_DNA"/>
</dbReference>
<gene>
    <name evidence="1" type="ORF">CY34DRAFT_663727</name>
</gene>
<evidence type="ECO:0000313" key="2">
    <source>
        <dbReference type="Proteomes" id="UP000054485"/>
    </source>
</evidence>
<accession>A0A0D0A218</accession>
<dbReference type="HOGENOM" id="CLU_2293562_0_0_1"/>